<organism evidence="2 3">
    <name type="scientific">Cichlidogyrus casuarinus</name>
    <dbReference type="NCBI Taxonomy" id="1844966"/>
    <lineage>
        <taxon>Eukaryota</taxon>
        <taxon>Metazoa</taxon>
        <taxon>Spiralia</taxon>
        <taxon>Lophotrochozoa</taxon>
        <taxon>Platyhelminthes</taxon>
        <taxon>Monogenea</taxon>
        <taxon>Monopisthocotylea</taxon>
        <taxon>Dactylogyridea</taxon>
        <taxon>Ancyrocephalidae</taxon>
        <taxon>Cichlidogyrus</taxon>
    </lineage>
</organism>
<feature type="compositionally biased region" description="Acidic residues" evidence="1">
    <location>
        <begin position="135"/>
        <end position="149"/>
    </location>
</feature>
<feature type="compositionally biased region" description="Acidic residues" evidence="1">
    <location>
        <begin position="110"/>
        <end position="119"/>
    </location>
</feature>
<protein>
    <submittedName>
        <fullName evidence="2">Uncharacterized protein</fullName>
    </submittedName>
</protein>
<keyword evidence="3" id="KW-1185">Reference proteome</keyword>
<comment type="caution">
    <text evidence="2">The sequence shown here is derived from an EMBL/GenBank/DDBJ whole genome shotgun (WGS) entry which is preliminary data.</text>
</comment>
<reference evidence="2 3" key="1">
    <citation type="submission" date="2024-11" db="EMBL/GenBank/DDBJ databases">
        <title>Adaptive evolution of stress response genes in parasites aligns with host niche diversity.</title>
        <authorList>
            <person name="Hahn C."/>
            <person name="Resl P."/>
        </authorList>
    </citation>
    <scope>NUCLEOTIDE SEQUENCE [LARGE SCALE GENOMIC DNA]</scope>
    <source>
        <strain evidence="2">EGGRZ-B1_66</strain>
        <tissue evidence="2">Body</tissue>
    </source>
</reference>
<accession>A0ABD2Q371</accession>
<name>A0ABD2Q371_9PLAT</name>
<gene>
    <name evidence="2" type="ORF">Ciccas_007329</name>
</gene>
<evidence type="ECO:0000256" key="1">
    <source>
        <dbReference type="SAM" id="MobiDB-lite"/>
    </source>
</evidence>
<feature type="region of interest" description="Disordered" evidence="1">
    <location>
        <begin position="101"/>
        <end position="149"/>
    </location>
</feature>
<evidence type="ECO:0000313" key="2">
    <source>
        <dbReference type="EMBL" id="KAL3314059.1"/>
    </source>
</evidence>
<sequence length="149" mass="16344">MIGVPLRNVSSSSKVLIWQEYSPTLAAISKKKGHGVSDTTAKGVTLTGLTHVGSPTGYYDSTTNGSVRRMDSQPQAKECVLLVFFWVGSRTTVTKAKKIEPVTLNPFPETENESTDEEEGTVKLARSQTFAENPFGEDTDEEEEERKSN</sequence>
<dbReference type="EMBL" id="JBJKFK010001111">
    <property type="protein sequence ID" value="KAL3314059.1"/>
    <property type="molecule type" value="Genomic_DNA"/>
</dbReference>
<evidence type="ECO:0000313" key="3">
    <source>
        <dbReference type="Proteomes" id="UP001626550"/>
    </source>
</evidence>
<proteinExistence type="predicted"/>
<dbReference type="Proteomes" id="UP001626550">
    <property type="component" value="Unassembled WGS sequence"/>
</dbReference>
<dbReference type="AlphaFoldDB" id="A0ABD2Q371"/>